<dbReference type="Pfam" id="PF19807">
    <property type="entry name" value="DUF6290"/>
    <property type="match status" value="1"/>
</dbReference>
<dbReference type="EMBL" id="FOIT01000001">
    <property type="protein sequence ID" value="SEV82885.1"/>
    <property type="molecule type" value="Genomic_DNA"/>
</dbReference>
<dbReference type="Proteomes" id="UP000243605">
    <property type="component" value="Unassembled WGS sequence"/>
</dbReference>
<reference evidence="1 2" key="1">
    <citation type="submission" date="2016-10" db="EMBL/GenBank/DDBJ databases">
        <authorList>
            <person name="Varghese N."/>
            <person name="Submissions S."/>
        </authorList>
    </citation>
    <scope>NUCLEOTIDE SEQUENCE [LARGE SCALE GENOMIC DNA]</scope>
    <source>
        <strain evidence="1 2">IBRC-M10081</strain>
    </source>
</reference>
<evidence type="ECO:0008006" key="3">
    <source>
        <dbReference type="Google" id="ProtNLM"/>
    </source>
</evidence>
<dbReference type="RefSeq" id="WP_091473192.1">
    <property type="nucleotide sequence ID" value="NZ_FOIT01000001.1"/>
</dbReference>
<organism evidence="1 2">
    <name type="scientific">Aliicoccus persicus</name>
    <dbReference type="NCBI Taxonomy" id="930138"/>
    <lineage>
        <taxon>Bacteria</taxon>
        <taxon>Bacillati</taxon>
        <taxon>Bacillota</taxon>
        <taxon>Bacilli</taxon>
        <taxon>Bacillales</taxon>
        <taxon>Staphylococcaceae</taxon>
        <taxon>Aliicoccus</taxon>
    </lineage>
</organism>
<protein>
    <recommendedName>
        <fullName evidence="3">Toxin-antitoxin system, antitoxin component, ribbon-helix-helix domain protein</fullName>
    </recommendedName>
</protein>
<dbReference type="NCBIfam" id="NF046040">
    <property type="entry name" value="RelB_antitoxin"/>
    <property type="match status" value="1"/>
</dbReference>
<evidence type="ECO:0000313" key="1">
    <source>
        <dbReference type="EMBL" id="SEV82885.1"/>
    </source>
</evidence>
<accession>A0A662Z0P4</accession>
<dbReference type="OrthoDB" id="1691100at2"/>
<gene>
    <name evidence="1" type="ORF">SAMN05192557_0292</name>
</gene>
<proteinExistence type="predicted"/>
<name>A0A662Z0P4_9STAP</name>
<evidence type="ECO:0000313" key="2">
    <source>
        <dbReference type="Proteomes" id="UP000243605"/>
    </source>
</evidence>
<dbReference type="InterPro" id="IPR046257">
    <property type="entry name" value="DUF6290"/>
</dbReference>
<sequence>MNLVTVRLNEEEEKLYNEYAKLHGIPLSTLFKQTLESKMEDELDMKAIQEYEENMTEETQTHEEMKKTLGF</sequence>
<keyword evidence="2" id="KW-1185">Reference proteome</keyword>
<dbReference type="AlphaFoldDB" id="A0A662Z0P4"/>